<dbReference type="SUPFAM" id="SSF56112">
    <property type="entry name" value="Protein kinase-like (PK-like)"/>
    <property type="match status" value="1"/>
</dbReference>
<dbReference type="Proteomes" id="UP001558652">
    <property type="component" value="Unassembled WGS sequence"/>
</dbReference>
<gene>
    <name evidence="2" type="ORF">AAG570_000680</name>
</gene>
<evidence type="ECO:0000313" key="2">
    <source>
        <dbReference type="EMBL" id="KAL1140750.1"/>
    </source>
</evidence>
<dbReference type="PANTHER" id="PTHR11012">
    <property type="entry name" value="PROTEIN KINASE-LIKE DOMAIN-CONTAINING"/>
    <property type="match status" value="1"/>
</dbReference>
<dbReference type="PANTHER" id="PTHR11012:SF56">
    <property type="entry name" value="CHK KINASE-LIKE DOMAIN-CONTAINING PROTEIN-RELATED"/>
    <property type="match status" value="1"/>
</dbReference>
<dbReference type="AlphaFoldDB" id="A0ABD0YXS5"/>
<dbReference type="InterPro" id="IPR015897">
    <property type="entry name" value="CHK_kinase-like"/>
</dbReference>
<dbReference type="EMBL" id="JBFDAA010000001">
    <property type="protein sequence ID" value="KAL1140750.1"/>
    <property type="molecule type" value="Genomic_DNA"/>
</dbReference>
<reference evidence="2 3" key="1">
    <citation type="submission" date="2024-07" db="EMBL/GenBank/DDBJ databases">
        <title>Chromosome-level genome assembly of the water stick insect Ranatra chinensis (Heteroptera: Nepidae).</title>
        <authorList>
            <person name="Liu X."/>
        </authorList>
    </citation>
    <scope>NUCLEOTIDE SEQUENCE [LARGE SCALE GENOMIC DNA]</scope>
    <source>
        <strain evidence="2">Cailab_2021Rc</strain>
        <tissue evidence="2">Muscle</tissue>
    </source>
</reference>
<dbReference type="Pfam" id="PF02958">
    <property type="entry name" value="EcKL"/>
    <property type="match status" value="1"/>
</dbReference>
<accession>A0ABD0YXS5</accession>
<evidence type="ECO:0000313" key="3">
    <source>
        <dbReference type="Proteomes" id="UP001558652"/>
    </source>
</evidence>
<proteinExistence type="predicted"/>
<dbReference type="Gene3D" id="3.90.1200.10">
    <property type="match status" value="1"/>
</dbReference>
<dbReference type="InterPro" id="IPR011009">
    <property type="entry name" value="Kinase-like_dom_sf"/>
</dbReference>
<protein>
    <recommendedName>
        <fullName evidence="1">CHK kinase-like domain-containing protein</fullName>
    </recommendedName>
</protein>
<feature type="domain" description="CHK kinase-like" evidence="1">
    <location>
        <begin position="114"/>
        <end position="308"/>
    </location>
</feature>
<comment type="caution">
    <text evidence="2">The sequence shown here is derived from an EMBL/GenBank/DDBJ whole genome shotgun (WGS) entry which is preliminary data.</text>
</comment>
<dbReference type="SMART" id="SM00587">
    <property type="entry name" value="CHK"/>
    <property type="match status" value="1"/>
</dbReference>
<organism evidence="2 3">
    <name type="scientific">Ranatra chinensis</name>
    <dbReference type="NCBI Taxonomy" id="642074"/>
    <lineage>
        <taxon>Eukaryota</taxon>
        <taxon>Metazoa</taxon>
        <taxon>Ecdysozoa</taxon>
        <taxon>Arthropoda</taxon>
        <taxon>Hexapoda</taxon>
        <taxon>Insecta</taxon>
        <taxon>Pterygota</taxon>
        <taxon>Neoptera</taxon>
        <taxon>Paraneoptera</taxon>
        <taxon>Hemiptera</taxon>
        <taxon>Heteroptera</taxon>
        <taxon>Panheteroptera</taxon>
        <taxon>Nepomorpha</taxon>
        <taxon>Nepidae</taxon>
        <taxon>Ranatrinae</taxon>
        <taxon>Ranatra</taxon>
    </lineage>
</organism>
<name>A0ABD0YXS5_9HEMI</name>
<sequence>MIKRHEYMNSPSRVVAVEVEPAVPKGDNYMSDMIRATMVVRLQSGATVKKSVIIKRVPDSAMVSKVVQENRAFYTEIDNYKDVFPAMERLMDEFGDRGDKLWCKCLDYTPYSQLVLEDLKEVGFRMADRKSGMDMDHAVLTVRSLAKFHALGYVLIERGSFDADRFLPSYMGRNEPRINDMFAGGFKVLAQLMRNAWEPKWASVADKLEVIARNLGDRLHDVIIKDGVKFKVLNHGDCWVNNIMYKYDSYTRRPISIRFVDFQGSHYNTPALDLIYMIYSSLRQDVKRDQVTELLRCYCTSLARWVRSSGHTAEGLPGVEDMEAEMRRLTIVALAMVVSIKPLMKTEGESMEKKEGTFPQRPEMYEDPEIEDILKEDIPQLLANIKL</sequence>
<evidence type="ECO:0000259" key="1">
    <source>
        <dbReference type="SMART" id="SM00587"/>
    </source>
</evidence>
<keyword evidence="3" id="KW-1185">Reference proteome</keyword>
<dbReference type="InterPro" id="IPR004119">
    <property type="entry name" value="EcKL"/>
</dbReference>